<feature type="region of interest" description="Disordered" evidence="5">
    <location>
        <begin position="197"/>
        <end position="243"/>
    </location>
</feature>
<keyword evidence="4" id="KW-0255">Endonuclease</keyword>
<dbReference type="PANTHER" id="PTHR37984">
    <property type="entry name" value="PROTEIN CBG26694"/>
    <property type="match status" value="1"/>
</dbReference>
<evidence type="ECO:0008006" key="8">
    <source>
        <dbReference type="Google" id="ProtNLM"/>
    </source>
</evidence>
<name>A0ABM1Z3V7_AEDAL</name>
<dbReference type="InterPro" id="IPR036875">
    <property type="entry name" value="Znf_CCHC_sf"/>
</dbReference>
<keyword evidence="4" id="KW-0378">Hydrolase</keyword>
<evidence type="ECO:0000256" key="2">
    <source>
        <dbReference type="ARBA" id="ARBA00022695"/>
    </source>
</evidence>
<dbReference type="RefSeq" id="XP_062709623.1">
    <property type="nucleotide sequence ID" value="XM_062853639.1"/>
</dbReference>
<protein>
    <recommendedName>
        <fullName evidence="8">CCHC-type domain-containing protein</fullName>
    </recommendedName>
</protein>
<evidence type="ECO:0000256" key="3">
    <source>
        <dbReference type="ARBA" id="ARBA00022722"/>
    </source>
</evidence>
<dbReference type="Proteomes" id="UP000069940">
    <property type="component" value="Unassembled WGS sequence"/>
</dbReference>
<dbReference type="SUPFAM" id="SSF50630">
    <property type="entry name" value="Acid proteases"/>
    <property type="match status" value="1"/>
</dbReference>
<accession>A0ABM1Z3V7</accession>
<evidence type="ECO:0000256" key="5">
    <source>
        <dbReference type="SAM" id="MobiDB-lite"/>
    </source>
</evidence>
<proteinExistence type="predicted"/>
<organism evidence="6 7">
    <name type="scientific">Aedes albopictus</name>
    <name type="common">Asian tiger mosquito</name>
    <name type="synonym">Stegomyia albopicta</name>
    <dbReference type="NCBI Taxonomy" id="7160"/>
    <lineage>
        <taxon>Eukaryota</taxon>
        <taxon>Metazoa</taxon>
        <taxon>Ecdysozoa</taxon>
        <taxon>Arthropoda</taxon>
        <taxon>Hexapoda</taxon>
        <taxon>Insecta</taxon>
        <taxon>Pterygota</taxon>
        <taxon>Neoptera</taxon>
        <taxon>Endopterygota</taxon>
        <taxon>Diptera</taxon>
        <taxon>Nematocera</taxon>
        <taxon>Culicoidea</taxon>
        <taxon>Culicidae</taxon>
        <taxon>Culicinae</taxon>
        <taxon>Aedini</taxon>
        <taxon>Aedes</taxon>
        <taxon>Stegomyia</taxon>
    </lineage>
</organism>
<dbReference type="PANTHER" id="PTHR37984:SF5">
    <property type="entry name" value="PROTEIN NYNRIN-LIKE"/>
    <property type="match status" value="1"/>
</dbReference>
<dbReference type="GeneID" id="134288529"/>
<sequence>MSNSGLIGSIDHYQPGRSFTNYVERFEILCRINKVKDEEKSSWFMSLGGDELFDEIKLLFPKQDVSTLSYEDIVKKLKARFDKTEPALMYRYKFANRFQGLNESTENFVLAINLLAENCNFKEFKNEAIRDRLIFGLKDKDLQKKLLSEDDIELKEVEKLIISSELAGQRFKEVESTNPGAGVMSVKYRLGRKKDDDYNQQQAGYSGRYRSRSRSFDRGQGRNNGFTRQNSSRERDNSRDRYDRNTHSNAVCNYCKRRGHIRRNCYILQNRSAVKFVDEVQVVESQQVSKFDRLKLRDSSAESDISCMQISCVNSITEPCLVEVVIENIKLTMEIDTGSAVAVLSENLYRKYFKHIPILTCTKKLVVVDGAKLSVVGQISVRVCINDLEIKSTMIVLKSERDFIPLLGRDWMEAVASVPTR</sequence>
<feature type="compositionally biased region" description="Basic and acidic residues" evidence="5">
    <location>
        <begin position="231"/>
        <end position="243"/>
    </location>
</feature>
<reference evidence="6" key="2">
    <citation type="submission" date="2025-05" db="UniProtKB">
        <authorList>
            <consortium name="EnsemblMetazoa"/>
        </authorList>
    </citation>
    <scope>IDENTIFICATION</scope>
    <source>
        <strain evidence="6">Foshan</strain>
    </source>
</reference>
<reference evidence="7" key="1">
    <citation type="journal article" date="2015" name="Proc. Natl. Acad. Sci. U.S.A.">
        <title>Genome sequence of the Asian Tiger mosquito, Aedes albopictus, reveals insights into its biology, genetics, and evolution.</title>
        <authorList>
            <person name="Chen X.G."/>
            <person name="Jiang X."/>
            <person name="Gu J."/>
            <person name="Xu M."/>
            <person name="Wu Y."/>
            <person name="Deng Y."/>
            <person name="Zhang C."/>
            <person name="Bonizzoni M."/>
            <person name="Dermauw W."/>
            <person name="Vontas J."/>
            <person name="Armbruster P."/>
            <person name="Huang X."/>
            <person name="Yang Y."/>
            <person name="Zhang H."/>
            <person name="He W."/>
            <person name="Peng H."/>
            <person name="Liu Y."/>
            <person name="Wu K."/>
            <person name="Chen J."/>
            <person name="Lirakis M."/>
            <person name="Topalis P."/>
            <person name="Van Leeuwen T."/>
            <person name="Hall A.B."/>
            <person name="Jiang X."/>
            <person name="Thorpe C."/>
            <person name="Mueller R.L."/>
            <person name="Sun C."/>
            <person name="Waterhouse R.M."/>
            <person name="Yan G."/>
            <person name="Tu Z.J."/>
            <person name="Fang X."/>
            <person name="James A.A."/>
        </authorList>
    </citation>
    <scope>NUCLEOTIDE SEQUENCE [LARGE SCALE GENOMIC DNA]</scope>
    <source>
        <strain evidence="7">Foshan</strain>
    </source>
</reference>
<dbReference type="SUPFAM" id="SSF57756">
    <property type="entry name" value="Retrovirus zinc finger-like domains"/>
    <property type="match status" value="1"/>
</dbReference>
<evidence type="ECO:0000256" key="4">
    <source>
        <dbReference type="ARBA" id="ARBA00022759"/>
    </source>
</evidence>
<dbReference type="EnsemblMetazoa" id="AALFPA23_014813.R21499">
    <property type="protein sequence ID" value="AALFPA23_014813.P21499"/>
    <property type="gene ID" value="AALFPA23_014813"/>
</dbReference>
<evidence type="ECO:0000256" key="1">
    <source>
        <dbReference type="ARBA" id="ARBA00022679"/>
    </source>
</evidence>
<evidence type="ECO:0000313" key="7">
    <source>
        <dbReference type="Proteomes" id="UP000069940"/>
    </source>
</evidence>
<keyword evidence="1" id="KW-0808">Transferase</keyword>
<dbReference type="InterPro" id="IPR021109">
    <property type="entry name" value="Peptidase_aspartic_dom_sf"/>
</dbReference>
<evidence type="ECO:0000313" key="6">
    <source>
        <dbReference type="EnsemblMetazoa" id="AALFPA23_014813.P21499"/>
    </source>
</evidence>
<keyword evidence="3" id="KW-0540">Nuclease</keyword>
<keyword evidence="2" id="KW-0548">Nucleotidyltransferase</keyword>
<keyword evidence="7" id="KW-1185">Reference proteome</keyword>
<dbReference type="InterPro" id="IPR050951">
    <property type="entry name" value="Retrovirus_Pol_polyprotein"/>
</dbReference>
<dbReference type="Gene3D" id="2.40.70.10">
    <property type="entry name" value="Acid Proteases"/>
    <property type="match status" value="1"/>
</dbReference>